<keyword evidence="9" id="KW-1185">Reference proteome</keyword>
<evidence type="ECO:0000256" key="1">
    <source>
        <dbReference type="ARBA" id="ARBA00004123"/>
    </source>
</evidence>
<dbReference type="InterPro" id="IPR007219">
    <property type="entry name" value="XnlR_reg_dom"/>
</dbReference>
<comment type="subcellular location">
    <subcellularLocation>
        <location evidence="1">Nucleus</location>
    </subcellularLocation>
</comment>
<evidence type="ECO:0000259" key="7">
    <source>
        <dbReference type="SMART" id="SM00906"/>
    </source>
</evidence>
<keyword evidence="3" id="KW-0238">DNA-binding</keyword>
<evidence type="ECO:0000256" key="4">
    <source>
        <dbReference type="ARBA" id="ARBA00023163"/>
    </source>
</evidence>
<feature type="region of interest" description="Disordered" evidence="6">
    <location>
        <begin position="27"/>
        <end position="50"/>
    </location>
</feature>
<keyword evidence="2" id="KW-0805">Transcription regulation</keyword>
<evidence type="ECO:0000256" key="2">
    <source>
        <dbReference type="ARBA" id="ARBA00023015"/>
    </source>
</evidence>
<accession>A0A5N6EGP3</accession>
<reference evidence="8 9" key="1">
    <citation type="submission" date="2019-04" db="EMBL/GenBank/DDBJ databases">
        <title>Fungal friends and foes A comparative genomics study of 23 Aspergillus species from section Flavi.</title>
        <authorList>
            <consortium name="DOE Joint Genome Institute"/>
            <person name="Kjaerbolling I."/>
            <person name="Vesth T.C."/>
            <person name="Frisvad J.C."/>
            <person name="Nybo J.L."/>
            <person name="Theobald S."/>
            <person name="Kildgaard S."/>
            <person name="Petersen T.I."/>
            <person name="Kuo A."/>
            <person name="Sato A."/>
            <person name="Lyhne E.K."/>
            <person name="Kogle M.E."/>
            <person name="Wiebenga A."/>
            <person name="Kun R.S."/>
            <person name="Lubbers R.J."/>
            <person name="Makela M.R."/>
            <person name="Barry K."/>
            <person name="Chovatia M."/>
            <person name="Clum A."/>
            <person name="Daum C."/>
            <person name="Haridas S."/>
            <person name="He G."/>
            <person name="LaButti K."/>
            <person name="Lipzen A."/>
            <person name="Mondo S."/>
            <person name="Pangilinan J."/>
            <person name="Riley R."/>
            <person name="Salamov A."/>
            <person name="Simmons B.A."/>
            <person name="Magnuson J.K."/>
            <person name="Henrissat B."/>
            <person name="Mortensen U.H."/>
            <person name="Larsen T.O."/>
            <person name="De vries R.P."/>
            <person name="Grigoriev I.V."/>
            <person name="Machida M."/>
            <person name="Baker S.E."/>
            <person name="Andersen M.R."/>
        </authorList>
    </citation>
    <scope>NUCLEOTIDE SEQUENCE [LARGE SCALE GENOMIC DNA]</scope>
    <source>
        <strain evidence="8 9">CBS 126849</strain>
    </source>
</reference>
<keyword evidence="4" id="KW-0804">Transcription</keyword>
<feature type="compositionally biased region" description="Polar residues" evidence="6">
    <location>
        <begin position="34"/>
        <end position="50"/>
    </location>
</feature>
<dbReference type="Proteomes" id="UP000326799">
    <property type="component" value="Unassembled WGS sequence"/>
</dbReference>
<evidence type="ECO:0000256" key="3">
    <source>
        <dbReference type="ARBA" id="ARBA00023125"/>
    </source>
</evidence>
<evidence type="ECO:0000313" key="8">
    <source>
        <dbReference type="EMBL" id="KAB8216023.1"/>
    </source>
</evidence>
<dbReference type="GO" id="GO:0006351">
    <property type="term" value="P:DNA-templated transcription"/>
    <property type="evidence" value="ECO:0007669"/>
    <property type="project" value="InterPro"/>
</dbReference>
<dbReference type="GO" id="GO:0003700">
    <property type="term" value="F:DNA-binding transcription factor activity"/>
    <property type="evidence" value="ECO:0007669"/>
    <property type="project" value="InterPro"/>
</dbReference>
<feature type="domain" description="Xylanolytic transcriptional activator regulatory" evidence="7">
    <location>
        <begin position="250"/>
        <end position="329"/>
    </location>
</feature>
<evidence type="ECO:0000313" key="9">
    <source>
        <dbReference type="Proteomes" id="UP000326799"/>
    </source>
</evidence>
<proteinExistence type="predicted"/>
<organism evidence="8 9">
    <name type="scientific">Aspergillus novoparasiticus</name>
    <dbReference type="NCBI Taxonomy" id="986946"/>
    <lineage>
        <taxon>Eukaryota</taxon>
        <taxon>Fungi</taxon>
        <taxon>Dikarya</taxon>
        <taxon>Ascomycota</taxon>
        <taxon>Pezizomycotina</taxon>
        <taxon>Eurotiomycetes</taxon>
        <taxon>Eurotiomycetidae</taxon>
        <taxon>Eurotiales</taxon>
        <taxon>Aspergillaceae</taxon>
        <taxon>Aspergillus</taxon>
        <taxon>Aspergillus subgen. Circumdati</taxon>
    </lineage>
</organism>
<dbReference type="GO" id="GO:0008270">
    <property type="term" value="F:zinc ion binding"/>
    <property type="evidence" value="ECO:0007669"/>
    <property type="project" value="InterPro"/>
</dbReference>
<evidence type="ECO:0000256" key="6">
    <source>
        <dbReference type="SAM" id="MobiDB-lite"/>
    </source>
</evidence>
<dbReference type="GO" id="GO:0005634">
    <property type="term" value="C:nucleus"/>
    <property type="evidence" value="ECO:0007669"/>
    <property type="project" value="UniProtKB-SubCell"/>
</dbReference>
<dbReference type="Pfam" id="PF04082">
    <property type="entry name" value="Fungal_trans"/>
    <property type="match status" value="1"/>
</dbReference>
<protein>
    <recommendedName>
        <fullName evidence="7">Xylanolytic transcriptional activator regulatory domain-containing protein</fullName>
    </recommendedName>
</protein>
<dbReference type="CDD" id="cd12148">
    <property type="entry name" value="fungal_TF_MHR"/>
    <property type="match status" value="1"/>
</dbReference>
<dbReference type="AlphaFoldDB" id="A0A5N6EGP3"/>
<dbReference type="PANTHER" id="PTHR46910:SF37">
    <property type="entry name" value="ZN(II)2CYS6 TRANSCRIPTION FACTOR (EUROFUNG)"/>
    <property type="match status" value="1"/>
</dbReference>
<gene>
    <name evidence="8" type="ORF">BDV33DRAFT_194682</name>
</gene>
<dbReference type="GO" id="GO:0003677">
    <property type="term" value="F:DNA binding"/>
    <property type="evidence" value="ECO:0007669"/>
    <property type="project" value="UniProtKB-KW"/>
</dbReference>
<dbReference type="EMBL" id="ML733488">
    <property type="protein sequence ID" value="KAB8216023.1"/>
    <property type="molecule type" value="Genomic_DNA"/>
</dbReference>
<keyword evidence="5" id="KW-0539">Nucleus</keyword>
<dbReference type="InterPro" id="IPR050987">
    <property type="entry name" value="AtrR-like"/>
</dbReference>
<dbReference type="PANTHER" id="PTHR46910">
    <property type="entry name" value="TRANSCRIPTION FACTOR PDR1"/>
    <property type="match status" value="1"/>
</dbReference>
<name>A0A5N6EGP3_9EURO</name>
<evidence type="ECO:0000256" key="5">
    <source>
        <dbReference type="ARBA" id="ARBA00023242"/>
    </source>
</evidence>
<sequence>MPDREPSVKSTNRVIRRRRKCLACDACSKRKQQHQISEPNTPSPENSCHNTPDFGWNPEATRTETPDFNLRFPGLALRSICVFNGLPFLSSGGRQWIKAQTGEDVDLNQYQPPRRISSLRPTTTHTIHLPSQSLLFQRFQEYKSSIFSEIFPFINPQFFEDTVREAYREQSSLSCSSDSAKACIFAFMAVTSMFFNSTDNHGNLDSDYYAYAAYDLVPGFFGDSVTIEGLQALLMLCLYSQSVLGDQLGVELLFATATRFVFHLGGHIFPKAVDVDEVSRGSLDLRLHIRNLFWLCYIFNQEYSLRTGLPPSLDDAHCDLTLCETATTDAQNIGLSGCSPLFIPVARMAIIQSQIYRRLYSVVAQNKTDAELLSTIRDLDQLLEDWKLSIPMDVRPSLTHRPTGGEGIPSSIFQLQYHYCMVTIHQSTPRSTTPIAIQLIISLSSFCLPYVTAAMIHLFCDILIHPRDKACHANLELMDMARDRMLAQLWPQAPASFKMQVQFVKGLSIEVQRLARSAIRKAAV</sequence>
<dbReference type="SMART" id="SM00906">
    <property type="entry name" value="Fungal_trans"/>
    <property type="match status" value="1"/>
</dbReference>